<proteinExistence type="predicted"/>
<dbReference type="KEGG" id="vg:22873206"/>
<sequence>MRRSRRSGVRKRSTSRRKTTRRSTRRPAARTFRKRQPRRMTRKSILNLTAQKKRDTMAPGNTFPALPENVGSLTVTSDVPALVLWNATARALSDTPTSATTMPTNAQRLSSTPFIVGLKETVTIRTDTSNAWRWRRMVFTLKGIPPGFTDTADITRVFSQVDTGQDTVEYQRVNTPLPFALVADVYNFVFRGLGINNFSVPPRDWLDPITAPVDTTRISMMYDKVTAINSGNDAGVARTYKRWHPVRKNLNYADQEIGGVMTTSPFSTTGKPGCGDVYVLDLFVGNSSDAGDVLDFLPTSTLYWHEK</sequence>
<dbReference type="RefSeq" id="YP_009115536.1">
    <property type="nucleotide sequence ID" value="NC_026164.1"/>
</dbReference>
<reference evidence="2 3" key="1">
    <citation type="journal article" date="2015" name="Infect. Genet. Evol.">
        <title>Characterisation of a diverse range of circular replication-associated protein encoding DNA viruses recovered from a sewage treatment oxidation pond.</title>
        <authorList>
            <person name="Kraberger S."/>
            <person name="Arguello-Astorga G.R."/>
            <person name="Greenfield L.G."/>
            <person name="Galilee C."/>
            <person name="Law D."/>
            <person name="Martin D.P."/>
            <person name="Varsani A."/>
        </authorList>
    </citation>
    <scope>NUCLEOTIDE SEQUENCE [LARGE SCALE GENOMIC DNA]</scope>
    <source>
        <strain evidence="2">BS3917</strain>
    </source>
</reference>
<evidence type="ECO:0000256" key="1">
    <source>
        <dbReference type="SAM" id="MobiDB-lite"/>
    </source>
</evidence>
<dbReference type="Proteomes" id="UP000203300">
    <property type="component" value="Genome"/>
</dbReference>
<dbReference type="EMBL" id="KJ547638">
    <property type="protein sequence ID" value="AIF34836.1"/>
    <property type="molecule type" value="Genomic_DNA"/>
</dbReference>
<keyword evidence="3" id="KW-1185">Reference proteome</keyword>
<dbReference type="GeneID" id="22873206"/>
<organism evidence="2 3">
    <name type="scientific">Sewage derived gemycircularvirus 1</name>
    <dbReference type="NCBI Taxonomy" id="1985407"/>
    <lineage>
        <taxon>Viruses</taxon>
        <taxon>Monodnaviria</taxon>
        <taxon>Shotokuvirae</taxon>
        <taxon>Cressdnaviricota</taxon>
        <taxon>Repensiviricetes</taxon>
        <taxon>Geplafuvirales</taxon>
        <taxon>Genomoviridae</taxon>
        <taxon>Gemycircularvirus</taxon>
        <taxon>Gemycircularvirus sewopo1</taxon>
    </lineage>
</organism>
<accession>A0A0A7CL69</accession>
<feature type="region of interest" description="Disordered" evidence="1">
    <location>
        <begin position="1"/>
        <end position="41"/>
    </location>
</feature>
<dbReference type="OrthoDB" id="7982at10239"/>
<protein>
    <submittedName>
        <fullName evidence="2">Capsid protein</fullName>
    </submittedName>
</protein>
<evidence type="ECO:0000313" key="2">
    <source>
        <dbReference type="EMBL" id="AIF34836.1"/>
    </source>
</evidence>
<evidence type="ECO:0000313" key="3">
    <source>
        <dbReference type="Proteomes" id="UP000203300"/>
    </source>
</evidence>
<name>A0A0A7CL69_9VIRU</name>